<feature type="domain" description="Fe2OG dioxygenase" evidence="1">
    <location>
        <begin position="116"/>
        <end position="236"/>
    </location>
</feature>
<dbReference type="STRING" id="1036808.A0A0C2Z9Z4"/>
<dbReference type="HOGENOM" id="CLU_080229_0_0_1"/>
<dbReference type="EMBL" id="KN822082">
    <property type="protein sequence ID" value="KIM58688.1"/>
    <property type="molecule type" value="Genomic_DNA"/>
</dbReference>
<accession>A0A0C2Z9Z4</accession>
<dbReference type="PANTHER" id="PTHR21052">
    <property type="entry name" value="SPERMATOGENESIS ASSOCIATED 11-RELATED"/>
    <property type="match status" value="1"/>
</dbReference>
<organism evidence="2 3">
    <name type="scientific">Scleroderma citrinum Foug A</name>
    <dbReference type="NCBI Taxonomy" id="1036808"/>
    <lineage>
        <taxon>Eukaryota</taxon>
        <taxon>Fungi</taxon>
        <taxon>Dikarya</taxon>
        <taxon>Basidiomycota</taxon>
        <taxon>Agaricomycotina</taxon>
        <taxon>Agaricomycetes</taxon>
        <taxon>Agaricomycetidae</taxon>
        <taxon>Boletales</taxon>
        <taxon>Sclerodermatineae</taxon>
        <taxon>Sclerodermataceae</taxon>
        <taxon>Scleroderma</taxon>
    </lineage>
</organism>
<dbReference type="AlphaFoldDB" id="A0A0C2Z9Z4"/>
<dbReference type="GO" id="GO:0016706">
    <property type="term" value="F:2-oxoglutarate-dependent dioxygenase activity"/>
    <property type="evidence" value="ECO:0007669"/>
    <property type="project" value="TreeGrafter"/>
</dbReference>
<dbReference type="OrthoDB" id="28127at2759"/>
<dbReference type="PROSITE" id="PS51471">
    <property type="entry name" value="FE2OG_OXY"/>
    <property type="match status" value="1"/>
</dbReference>
<sequence length="239" mass="26800">MQGRIGSQFQRTGFRQVAAGNNSGYPTGFTLFPNFLDTREQCILLASALGQLDSFESKRVRKLQKHRRSLNPPSGDASVESLFLPEKLYTFQAGHYDNVIRDYREMHLTSWRESEIPGLAQILNRMHAMCPSQNIQTHILHLASTGEILPHVDNVSASGTWILGVSLGAPRVLQMETTDTVHPHTKLDIPLTSGSLYLQRDDVRYHWKHAILPPHKSADGVDGQRVSVMIRDRHNSLGG</sequence>
<dbReference type="InterPro" id="IPR037151">
    <property type="entry name" value="AlkB-like_sf"/>
</dbReference>
<dbReference type="GO" id="GO:0005759">
    <property type="term" value="C:mitochondrial matrix"/>
    <property type="evidence" value="ECO:0007669"/>
    <property type="project" value="TreeGrafter"/>
</dbReference>
<dbReference type="GO" id="GO:0006631">
    <property type="term" value="P:fatty acid metabolic process"/>
    <property type="evidence" value="ECO:0007669"/>
    <property type="project" value="TreeGrafter"/>
</dbReference>
<dbReference type="InterPro" id="IPR032870">
    <property type="entry name" value="ALKBH7-like"/>
</dbReference>
<dbReference type="InterPro" id="IPR027450">
    <property type="entry name" value="AlkB-like"/>
</dbReference>
<dbReference type="PANTHER" id="PTHR21052:SF0">
    <property type="entry name" value="ALPHA-KETOGLUTARATE-DEPENDENT DIOXYGENASE ALKB HOMOLOG 7, MITOCHONDRIAL"/>
    <property type="match status" value="1"/>
</dbReference>
<reference evidence="2 3" key="1">
    <citation type="submission" date="2014-04" db="EMBL/GenBank/DDBJ databases">
        <authorList>
            <consortium name="DOE Joint Genome Institute"/>
            <person name="Kuo A."/>
            <person name="Kohler A."/>
            <person name="Nagy L.G."/>
            <person name="Floudas D."/>
            <person name="Copeland A."/>
            <person name="Barry K.W."/>
            <person name="Cichocki N."/>
            <person name="Veneault-Fourrey C."/>
            <person name="LaButti K."/>
            <person name="Lindquist E.A."/>
            <person name="Lipzen A."/>
            <person name="Lundell T."/>
            <person name="Morin E."/>
            <person name="Murat C."/>
            <person name="Sun H."/>
            <person name="Tunlid A."/>
            <person name="Henrissat B."/>
            <person name="Grigoriev I.V."/>
            <person name="Hibbett D.S."/>
            <person name="Martin F."/>
            <person name="Nordberg H.P."/>
            <person name="Cantor M.N."/>
            <person name="Hua S.X."/>
        </authorList>
    </citation>
    <scope>NUCLEOTIDE SEQUENCE [LARGE SCALE GENOMIC DNA]</scope>
    <source>
        <strain evidence="2 3">Foug A</strain>
    </source>
</reference>
<reference evidence="3" key="2">
    <citation type="submission" date="2015-01" db="EMBL/GenBank/DDBJ databases">
        <title>Evolutionary Origins and Diversification of the Mycorrhizal Mutualists.</title>
        <authorList>
            <consortium name="DOE Joint Genome Institute"/>
            <consortium name="Mycorrhizal Genomics Consortium"/>
            <person name="Kohler A."/>
            <person name="Kuo A."/>
            <person name="Nagy L.G."/>
            <person name="Floudas D."/>
            <person name="Copeland A."/>
            <person name="Barry K.W."/>
            <person name="Cichocki N."/>
            <person name="Veneault-Fourrey C."/>
            <person name="LaButti K."/>
            <person name="Lindquist E.A."/>
            <person name="Lipzen A."/>
            <person name="Lundell T."/>
            <person name="Morin E."/>
            <person name="Murat C."/>
            <person name="Riley R."/>
            <person name="Ohm R."/>
            <person name="Sun H."/>
            <person name="Tunlid A."/>
            <person name="Henrissat B."/>
            <person name="Grigoriev I.V."/>
            <person name="Hibbett D.S."/>
            <person name="Martin F."/>
        </authorList>
    </citation>
    <scope>NUCLEOTIDE SEQUENCE [LARGE SCALE GENOMIC DNA]</scope>
    <source>
        <strain evidence="3">Foug A</strain>
    </source>
</reference>
<dbReference type="InterPro" id="IPR005123">
    <property type="entry name" value="Oxoglu/Fe-dep_dioxygenase_dom"/>
</dbReference>
<dbReference type="Gene3D" id="2.60.120.590">
    <property type="entry name" value="Alpha-ketoglutarate-dependent dioxygenase AlkB-like"/>
    <property type="match status" value="1"/>
</dbReference>
<dbReference type="Proteomes" id="UP000053989">
    <property type="component" value="Unassembled WGS sequence"/>
</dbReference>
<protein>
    <recommendedName>
        <fullName evidence="1">Fe2OG dioxygenase domain-containing protein</fullName>
    </recommendedName>
</protein>
<dbReference type="Pfam" id="PF13532">
    <property type="entry name" value="2OG-FeII_Oxy_2"/>
    <property type="match status" value="1"/>
</dbReference>
<dbReference type="InParanoid" id="A0A0C2Z9Z4"/>
<evidence type="ECO:0000313" key="2">
    <source>
        <dbReference type="EMBL" id="KIM58688.1"/>
    </source>
</evidence>
<gene>
    <name evidence="2" type="ORF">SCLCIDRAFT_1218372</name>
</gene>
<proteinExistence type="predicted"/>
<keyword evidence="3" id="KW-1185">Reference proteome</keyword>
<name>A0A0C2Z9Z4_9AGAM</name>
<dbReference type="SUPFAM" id="SSF51197">
    <property type="entry name" value="Clavaminate synthase-like"/>
    <property type="match status" value="1"/>
</dbReference>
<dbReference type="GO" id="GO:0006974">
    <property type="term" value="P:DNA damage response"/>
    <property type="evidence" value="ECO:0007669"/>
    <property type="project" value="InterPro"/>
</dbReference>
<evidence type="ECO:0000259" key="1">
    <source>
        <dbReference type="PROSITE" id="PS51471"/>
    </source>
</evidence>
<evidence type="ECO:0000313" key="3">
    <source>
        <dbReference type="Proteomes" id="UP000053989"/>
    </source>
</evidence>